<dbReference type="InterPro" id="IPR011322">
    <property type="entry name" value="N-reg_PII-like_a/b"/>
</dbReference>
<sequence length="105" mass="11743">MKEIKAFIHRNRVADIIRALREAGYRNVSIIDVTGMLKAIDNKEQGYSIEIGDKAITEVKLELVCEDENRTTEAIHIIQKHARTGQPDAGWIYISEIQAALPIGG</sequence>
<protein>
    <recommendedName>
        <fullName evidence="2">Nitrogen regulatory protein P-II</fullName>
    </recommendedName>
</protein>
<dbReference type="AlphaFoldDB" id="A0A3B0ZTQ8"/>
<dbReference type="PANTHER" id="PTHR30115">
    <property type="entry name" value="NITROGEN REGULATORY PROTEIN P-II"/>
    <property type="match status" value="1"/>
</dbReference>
<proteinExistence type="predicted"/>
<dbReference type="GO" id="GO:0006808">
    <property type="term" value="P:regulation of nitrogen utilization"/>
    <property type="evidence" value="ECO:0007669"/>
    <property type="project" value="InterPro"/>
</dbReference>
<dbReference type="InterPro" id="IPR015867">
    <property type="entry name" value="N-reg_PII/ATP_PRibTrfase_C"/>
</dbReference>
<dbReference type="GO" id="GO:0030234">
    <property type="term" value="F:enzyme regulator activity"/>
    <property type="evidence" value="ECO:0007669"/>
    <property type="project" value="InterPro"/>
</dbReference>
<dbReference type="PANTHER" id="PTHR30115:SF11">
    <property type="entry name" value="NITROGEN REGULATORY PROTEIN P-II HOMOLOG"/>
    <property type="match status" value="1"/>
</dbReference>
<organism evidence="1">
    <name type="scientific">hydrothermal vent metagenome</name>
    <dbReference type="NCBI Taxonomy" id="652676"/>
    <lineage>
        <taxon>unclassified sequences</taxon>
        <taxon>metagenomes</taxon>
        <taxon>ecological metagenomes</taxon>
    </lineage>
</organism>
<dbReference type="InterPro" id="IPR002187">
    <property type="entry name" value="N-reg_PII"/>
</dbReference>
<dbReference type="EMBL" id="UOFR01000003">
    <property type="protein sequence ID" value="VAW90717.1"/>
    <property type="molecule type" value="Genomic_DNA"/>
</dbReference>
<dbReference type="SMART" id="SM00938">
    <property type="entry name" value="P-II"/>
    <property type="match status" value="1"/>
</dbReference>
<reference evidence="1" key="1">
    <citation type="submission" date="2018-06" db="EMBL/GenBank/DDBJ databases">
        <authorList>
            <person name="Zhirakovskaya E."/>
        </authorList>
    </citation>
    <scope>NUCLEOTIDE SEQUENCE</scope>
</reference>
<accession>A0A3B0ZTQ8</accession>
<evidence type="ECO:0008006" key="2">
    <source>
        <dbReference type="Google" id="ProtNLM"/>
    </source>
</evidence>
<dbReference type="PROSITE" id="PS51343">
    <property type="entry name" value="PII_GLNB_DOM"/>
    <property type="match status" value="1"/>
</dbReference>
<dbReference type="SUPFAM" id="SSF54913">
    <property type="entry name" value="GlnB-like"/>
    <property type="match status" value="1"/>
</dbReference>
<name>A0A3B0ZTQ8_9ZZZZ</name>
<evidence type="ECO:0000313" key="1">
    <source>
        <dbReference type="EMBL" id="VAW90717.1"/>
    </source>
</evidence>
<gene>
    <name evidence="1" type="ORF">MNBD_GAMMA21-1797</name>
</gene>
<dbReference type="GO" id="GO:0005524">
    <property type="term" value="F:ATP binding"/>
    <property type="evidence" value="ECO:0007669"/>
    <property type="project" value="TreeGrafter"/>
</dbReference>
<dbReference type="GO" id="GO:0005829">
    <property type="term" value="C:cytosol"/>
    <property type="evidence" value="ECO:0007669"/>
    <property type="project" value="TreeGrafter"/>
</dbReference>
<dbReference type="Gene3D" id="3.30.70.120">
    <property type="match status" value="1"/>
</dbReference>
<dbReference type="Pfam" id="PF00543">
    <property type="entry name" value="P-II"/>
    <property type="match status" value="1"/>
</dbReference>